<reference evidence="1" key="1">
    <citation type="journal article" date="2019" name="Database">
        <title>The radish genome database (RadishGD): an integrated information resource for radish genomics.</title>
        <authorList>
            <person name="Yu H.J."/>
            <person name="Baek S."/>
            <person name="Lee Y.J."/>
            <person name="Cho A."/>
            <person name="Mun J.H."/>
        </authorList>
    </citation>
    <scope>NUCLEOTIDE SEQUENCE [LARGE SCALE GENOMIC DNA]</scope>
    <source>
        <strain evidence="1">cv. WK10039</strain>
    </source>
</reference>
<dbReference type="RefSeq" id="XP_056864400.1">
    <property type="nucleotide sequence ID" value="XM_057008420.1"/>
</dbReference>
<accession>A0A9W3DKI7</accession>
<evidence type="ECO:0000313" key="2">
    <source>
        <dbReference type="RefSeq" id="XP_056864400.1"/>
    </source>
</evidence>
<protein>
    <submittedName>
        <fullName evidence="2">LOW QUALITY PROTEIN: uncharacterized protein LOC130511430</fullName>
    </submittedName>
</protein>
<proteinExistence type="predicted"/>
<dbReference type="GeneID" id="130511430"/>
<gene>
    <name evidence="2" type="primary">LOC130511430</name>
</gene>
<dbReference type="OrthoDB" id="1025000at2759"/>
<name>A0A9W3DKI7_RAPSA</name>
<reference evidence="2" key="2">
    <citation type="submission" date="2025-08" db="UniProtKB">
        <authorList>
            <consortium name="RefSeq"/>
        </authorList>
    </citation>
    <scope>IDENTIFICATION</scope>
    <source>
        <tissue evidence="2">Leaf</tissue>
    </source>
</reference>
<evidence type="ECO:0000313" key="1">
    <source>
        <dbReference type="Proteomes" id="UP000504610"/>
    </source>
</evidence>
<dbReference type="AlphaFoldDB" id="A0A9W3DKI7"/>
<organism evidence="1 2">
    <name type="scientific">Raphanus sativus</name>
    <name type="common">Radish</name>
    <name type="synonym">Raphanus raphanistrum var. sativus</name>
    <dbReference type="NCBI Taxonomy" id="3726"/>
    <lineage>
        <taxon>Eukaryota</taxon>
        <taxon>Viridiplantae</taxon>
        <taxon>Streptophyta</taxon>
        <taxon>Embryophyta</taxon>
        <taxon>Tracheophyta</taxon>
        <taxon>Spermatophyta</taxon>
        <taxon>Magnoliopsida</taxon>
        <taxon>eudicotyledons</taxon>
        <taxon>Gunneridae</taxon>
        <taxon>Pentapetalae</taxon>
        <taxon>rosids</taxon>
        <taxon>malvids</taxon>
        <taxon>Brassicales</taxon>
        <taxon>Brassicaceae</taxon>
        <taxon>Brassiceae</taxon>
        <taxon>Raphanus</taxon>
    </lineage>
</organism>
<dbReference type="Proteomes" id="UP000504610">
    <property type="component" value="Chromosome 4"/>
</dbReference>
<keyword evidence="1" id="KW-1185">Reference proteome</keyword>
<sequence>MASSCCNWKKDPGPLFSRDAASVTRESCCWRYTIGAETRVWSLCGLSSANDTMAVGNKTGFNRTVLTFPMTNVFFI</sequence>
<dbReference type="KEGG" id="rsz:130511430"/>